<keyword evidence="3" id="KW-0342">GTP-binding</keyword>
<dbReference type="PRINTS" id="PR00449">
    <property type="entry name" value="RASTRNSFRMNG"/>
</dbReference>
<evidence type="ECO:0000313" key="7">
    <source>
        <dbReference type="Proteomes" id="UP001159405"/>
    </source>
</evidence>
<dbReference type="SMART" id="SM00175">
    <property type="entry name" value="RAB"/>
    <property type="match status" value="1"/>
</dbReference>
<evidence type="ECO:0000313" key="6">
    <source>
        <dbReference type="EMBL" id="CAH3038148.1"/>
    </source>
</evidence>
<dbReference type="InterPro" id="IPR050305">
    <property type="entry name" value="Small_GTPase_Rab"/>
</dbReference>
<dbReference type="PROSITE" id="PS51419">
    <property type="entry name" value="RAB"/>
    <property type="match status" value="1"/>
</dbReference>
<dbReference type="PROSITE" id="PS51420">
    <property type="entry name" value="RHO"/>
    <property type="match status" value="1"/>
</dbReference>
<dbReference type="SMART" id="SM00174">
    <property type="entry name" value="RHO"/>
    <property type="match status" value="1"/>
</dbReference>
<dbReference type="PANTHER" id="PTHR47980">
    <property type="entry name" value="LD44762P"/>
    <property type="match status" value="1"/>
</dbReference>
<dbReference type="PROSITE" id="PS51421">
    <property type="entry name" value="RAS"/>
    <property type="match status" value="1"/>
</dbReference>
<dbReference type="Pfam" id="PF00071">
    <property type="entry name" value="Ras"/>
    <property type="match status" value="1"/>
</dbReference>
<dbReference type="SMART" id="SM00176">
    <property type="entry name" value="RAN"/>
    <property type="match status" value="1"/>
</dbReference>
<proteinExistence type="inferred from homology"/>
<dbReference type="NCBIfam" id="TIGR00231">
    <property type="entry name" value="small_GTP"/>
    <property type="match status" value="1"/>
</dbReference>
<sequence>MSKNYDYLFRLLLVGDSGVGKTCILVRFVENTFTSSYISTIGIDFKIRTVEIDGKKVKLQIWDTAGQERFYTITATCYRRAMGIMVVYDVTAEKSYTSVKTWMAKISENTNKNVKKVLVANKCDLQDERAVSKDRGASLAESLGISYVEVSALSNSNVEEAFMTLAKDILERVLRFGTDETAALGDEKKSLEEKGSFCASC</sequence>
<evidence type="ECO:0000256" key="4">
    <source>
        <dbReference type="ARBA" id="ARBA00023288"/>
    </source>
</evidence>
<organism evidence="6 7">
    <name type="scientific">Porites lobata</name>
    <dbReference type="NCBI Taxonomy" id="104759"/>
    <lineage>
        <taxon>Eukaryota</taxon>
        <taxon>Metazoa</taxon>
        <taxon>Cnidaria</taxon>
        <taxon>Anthozoa</taxon>
        <taxon>Hexacorallia</taxon>
        <taxon>Scleractinia</taxon>
        <taxon>Fungiina</taxon>
        <taxon>Poritidae</taxon>
        <taxon>Porites</taxon>
    </lineage>
</organism>
<evidence type="ECO:0000256" key="2">
    <source>
        <dbReference type="ARBA" id="ARBA00022741"/>
    </source>
</evidence>
<dbReference type="Gene3D" id="3.40.50.300">
    <property type="entry name" value="P-loop containing nucleotide triphosphate hydrolases"/>
    <property type="match status" value="1"/>
</dbReference>
<dbReference type="Proteomes" id="UP001159405">
    <property type="component" value="Unassembled WGS sequence"/>
</dbReference>
<gene>
    <name evidence="6" type="ORF">PLOB_00039671</name>
</gene>
<keyword evidence="5" id="KW-0636">Prenylation</keyword>
<dbReference type="EMBL" id="CALNXK010000006">
    <property type="protein sequence ID" value="CAH3038148.1"/>
    <property type="molecule type" value="Genomic_DNA"/>
</dbReference>
<accession>A0ABN8N1K1</accession>
<dbReference type="InterPro" id="IPR027417">
    <property type="entry name" value="P-loop_NTPase"/>
</dbReference>
<dbReference type="InterPro" id="IPR005225">
    <property type="entry name" value="Small_GTP-bd"/>
</dbReference>
<comment type="caution">
    <text evidence="6">The sequence shown here is derived from an EMBL/GenBank/DDBJ whole genome shotgun (WGS) entry which is preliminary data.</text>
</comment>
<keyword evidence="2" id="KW-0547">Nucleotide-binding</keyword>
<dbReference type="SUPFAM" id="SSF52540">
    <property type="entry name" value="P-loop containing nucleoside triphosphate hydrolases"/>
    <property type="match status" value="1"/>
</dbReference>
<name>A0ABN8N1K1_9CNID</name>
<protein>
    <submittedName>
        <fullName evidence="6">Uncharacterized protein</fullName>
    </submittedName>
</protein>
<reference evidence="6 7" key="1">
    <citation type="submission" date="2022-05" db="EMBL/GenBank/DDBJ databases">
        <authorList>
            <consortium name="Genoscope - CEA"/>
            <person name="William W."/>
        </authorList>
    </citation>
    <scope>NUCLEOTIDE SEQUENCE [LARGE SCALE GENOMIC DNA]</scope>
</reference>
<comment type="similarity">
    <text evidence="1">Belongs to the small GTPase superfamily. Rab family.</text>
</comment>
<evidence type="ECO:0000256" key="3">
    <source>
        <dbReference type="ARBA" id="ARBA00023134"/>
    </source>
</evidence>
<evidence type="ECO:0000256" key="5">
    <source>
        <dbReference type="ARBA" id="ARBA00023289"/>
    </source>
</evidence>
<evidence type="ECO:0000256" key="1">
    <source>
        <dbReference type="ARBA" id="ARBA00006270"/>
    </source>
</evidence>
<dbReference type="SMART" id="SM00173">
    <property type="entry name" value="RAS"/>
    <property type="match status" value="1"/>
</dbReference>
<keyword evidence="7" id="KW-1185">Reference proteome</keyword>
<keyword evidence="4" id="KW-0449">Lipoprotein</keyword>
<dbReference type="InterPro" id="IPR001806">
    <property type="entry name" value="Small_GTPase"/>
</dbReference>